<proteinExistence type="predicted"/>
<reference evidence="2 3" key="1">
    <citation type="submission" date="2024-10" db="EMBL/GenBank/DDBJ databases">
        <title>Updated reference genomes for cyclostephanoid diatoms.</title>
        <authorList>
            <person name="Roberts W.R."/>
            <person name="Alverson A.J."/>
        </authorList>
    </citation>
    <scope>NUCLEOTIDE SEQUENCE [LARGE SCALE GENOMIC DNA]</scope>
    <source>
        <strain evidence="2 3">AJA010-31</strain>
    </source>
</reference>
<feature type="region of interest" description="Disordered" evidence="1">
    <location>
        <begin position="23"/>
        <end position="42"/>
    </location>
</feature>
<keyword evidence="3" id="KW-1185">Reference proteome</keyword>
<dbReference type="AlphaFoldDB" id="A0ABD3QWF6"/>
<sequence length="774" mass="87725">MEADGIQLTKSQQQARHLQRLHDEEQSFLNNNTNGTSRENGYEQDEYHDDEYHYHQSSDMAVLSTAWSRLSFPMRCLLSILFGMSAVYTVYTLGVTEGVREENHQPLHNNNSFKTGQEANEQYLQLSHAFTPTLLKSTRLAAKELIGTLHDYYGGEEKAKDMLMRSWQAGWELDGELFLSGDETVSNEDGTLKDNDNANDDHDKDSKDDDDKLTKRQKRKKKHKANNSDERDLKKTKTVKALNDPRDMNLQQKLRWEQSKRERVTKLITTMARALLNPNQVNFIIGTIGSSVAAGHDNCHYDCYESQLERTLQGVFEAAGMKLIVQNAGEYKHLTIRNQQQQKQGGGCGDSHENQVFCITHNVSPNVDIIHYSWTYFEKGTPEIQRESLIRWGQRMQHRPMVHHLVARGKSNTCEGDVEANVKLDDVYAKVGYNAFCIQTGLYAGGHDYVTEEEMGINRFGWRYVGDGYHNTTRYGELLPDDDPRKESLGTVFRNWHPGPLGFQIAADAFAYVYANGVLMAIDIIEADMNSGLSVLDRWFDSSNRRRATEEESHDDRELTTQRSLFQLPPHEDLGDPLYCDPLHCSTSVPPSCLNYEKPTFGTAGIRVKDQAGWNIWHEDNKWSNMVGKVDTAIFKAKNDPEWFKKCKHLDACGGIFASEASDGELIFELPSTKMESGVVIACGCCGKKVGESMFLQNAKLTIKINGRVLDKSKMEVWPNLKCVRLTNGFGVDGFEKEEEMLLSFELNGKQPQVKVIGDVEEASEVKISHVIAL</sequence>
<feature type="compositionally biased region" description="Basic and acidic residues" evidence="1">
    <location>
        <begin position="226"/>
        <end position="235"/>
    </location>
</feature>
<feature type="compositionally biased region" description="Polar residues" evidence="1">
    <location>
        <begin position="27"/>
        <end position="39"/>
    </location>
</feature>
<protein>
    <submittedName>
        <fullName evidence="2">Uncharacterized protein</fullName>
    </submittedName>
</protein>
<gene>
    <name evidence="2" type="ORF">ACHAWO_005318</name>
</gene>
<evidence type="ECO:0000313" key="2">
    <source>
        <dbReference type="EMBL" id="KAL3804789.1"/>
    </source>
</evidence>
<dbReference type="Proteomes" id="UP001530400">
    <property type="component" value="Unassembled WGS sequence"/>
</dbReference>
<evidence type="ECO:0000256" key="1">
    <source>
        <dbReference type="SAM" id="MobiDB-lite"/>
    </source>
</evidence>
<feature type="region of interest" description="Disordered" evidence="1">
    <location>
        <begin position="184"/>
        <end position="256"/>
    </location>
</feature>
<feature type="compositionally biased region" description="Basic and acidic residues" evidence="1">
    <location>
        <begin position="190"/>
        <end position="214"/>
    </location>
</feature>
<organism evidence="2 3">
    <name type="scientific">Cyclotella atomus</name>
    <dbReference type="NCBI Taxonomy" id="382360"/>
    <lineage>
        <taxon>Eukaryota</taxon>
        <taxon>Sar</taxon>
        <taxon>Stramenopiles</taxon>
        <taxon>Ochrophyta</taxon>
        <taxon>Bacillariophyta</taxon>
        <taxon>Coscinodiscophyceae</taxon>
        <taxon>Thalassiosirophycidae</taxon>
        <taxon>Stephanodiscales</taxon>
        <taxon>Stephanodiscaceae</taxon>
        <taxon>Cyclotella</taxon>
    </lineage>
</organism>
<name>A0ABD3QWF6_9STRA</name>
<dbReference type="EMBL" id="JALLPJ020000028">
    <property type="protein sequence ID" value="KAL3804789.1"/>
    <property type="molecule type" value="Genomic_DNA"/>
</dbReference>
<evidence type="ECO:0000313" key="3">
    <source>
        <dbReference type="Proteomes" id="UP001530400"/>
    </source>
</evidence>
<comment type="caution">
    <text evidence="2">The sequence shown here is derived from an EMBL/GenBank/DDBJ whole genome shotgun (WGS) entry which is preliminary data.</text>
</comment>
<feature type="compositionally biased region" description="Basic residues" evidence="1">
    <location>
        <begin position="215"/>
        <end position="225"/>
    </location>
</feature>
<accession>A0ABD3QWF6</accession>